<keyword evidence="1" id="KW-1133">Transmembrane helix</keyword>
<evidence type="ECO:0000256" key="1">
    <source>
        <dbReference type="SAM" id="Phobius"/>
    </source>
</evidence>
<protein>
    <submittedName>
        <fullName evidence="2">Uncharacterized protein</fullName>
    </submittedName>
</protein>
<organism evidence="2 3">
    <name type="scientific">Phyllosticta capitalensis</name>
    <dbReference type="NCBI Taxonomy" id="121624"/>
    <lineage>
        <taxon>Eukaryota</taxon>
        <taxon>Fungi</taxon>
        <taxon>Dikarya</taxon>
        <taxon>Ascomycota</taxon>
        <taxon>Pezizomycotina</taxon>
        <taxon>Dothideomycetes</taxon>
        <taxon>Dothideomycetes incertae sedis</taxon>
        <taxon>Botryosphaeriales</taxon>
        <taxon>Phyllostictaceae</taxon>
        <taxon>Phyllosticta</taxon>
    </lineage>
</organism>
<proteinExistence type="predicted"/>
<keyword evidence="1" id="KW-0472">Membrane</keyword>
<sequence>MDHPPAPKDLPSPYIFDMEAQTFDFDTVSHETPLLASYDNMPSFESPISGDEKSFLHAASLPGPVKQEEAPTDRNPETNRVDQILLIPTIFHIIYMPVVFIVSLALPLETDLKATCFLVQASIPVALMGCVVSFAWVASPKVRRRFLLTFISHAVFLICLAVGIVIRRLNQPSFSKWRY</sequence>
<comment type="caution">
    <text evidence="2">The sequence shown here is derived from an EMBL/GenBank/DDBJ whole genome shotgun (WGS) entry which is preliminary data.</text>
</comment>
<dbReference type="EMBL" id="JBBWRZ010000001">
    <property type="protein sequence ID" value="KAK8246928.1"/>
    <property type="molecule type" value="Genomic_DNA"/>
</dbReference>
<feature type="transmembrane region" description="Helical" evidence="1">
    <location>
        <begin position="146"/>
        <end position="166"/>
    </location>
</feature>
<name>A0ABR1Z3F7_9PEZI</name>
<evidence type="ECO:0000313" key="2">
    <source>
        <dbReference type="EMBL" id="KAK8246928.1"/>
    </source>
</evidence>
<reference evidence="2 3" key="1">
    <citation type="submission" date="2024-04" db="EMBL/GenBank/DDBJ databases">
        <title>Phyllosticta paracitricarpa is synonymous to the EU quarantine fungus P. citricarpa based on phylogenomic analyses.</title>
        <authorList>
            <consortium name="Lawrence Berkeley National Laboratory"/>
            <person name="Van Ingen-Buijs V.A."/>
            <person name="Van Westerhoven A.C."/>
            <person name="Haridas S."/>
            <person name="Skiadas P."/>
            <person name="Martin F."/>
            <person name="Groenewald J.Z."/>
            <person name="Crous P.W."/>
            <person name="Seidl M.F."/>
        </authorList>
    </citation>
    <scope>NUCLEOTIDE SEQUENCE [LARGE SCALE GENOMIC DNA]</scope>
    <source>
        <strain evidence="2 3">CBS 123374</strain>
    </source>
</reference>
<gene>
    <name evidence="2" type="ORF">HDK90DRAFT_461719</name>
</gene>
<accession>A0ABR1Z3F7</accession>
<feature type="transmembrane region" description="Helical" evidence="1">
    <location>
        <begin position="84"/>
        <end position="105"/>
    </location>
</feature>
<evidence type="ECO:0000313" key="3">
    <source>
        <dbReference type="Proteomes" id="UP001492380"/>
    </source>
</evidence>
<dbReference type="Proteomes" id="UP001492380">
    <property type="component" value="Unassembled WGS sequence"/>
</dbReference>
<feature type="transmembrane region" description="Helical" evidence="1">
    <location>
        <begin position="117"/>
        <end position="139"/>
    </location>
</feature>
<keyword evidence="3" id="KW-1185">Reference proteome</keyword>
<keyword evidence="1" id="KW-0812">Transmembrane</keyword>